<gene>
    <name evidence="2" type="ORF">H5410_050960</name>
</gene>
<feature type="region of interest" description="Disordered" evidence="1">
    <location>
        <begin position="32"/>
        <end position="82"/>
    </location>
</feature>
<feature type="region of interest" description="Disordered" evidence="1">
    <location>
        <begin position="121"/>
        <end position="152"/>
    </location>
</feature>
<feature type="compositionally biased region" description="Polar residues" evidence="1">
    <location>
        <begin position="32"/>
        <end position="45"/>
    </location>
</feature>
<dbReference type="EMBL" id="JACXVP010000010">
    <property type="protein sequence ID" value="KAG5580333.1"/>
    <property type="molecule type" value="Genomic_DNA"/>
</dbReference>
<feature type="compositionally biased region" description="Basic and acidic residues" evidence="1">
    <location>
        <begin position="49"/>
        <end position="60"/>
    </location>
</feature>
<feature type="compositionally biased region" description="Polar residues" evidence="1">
    <location>
        <begin position="121"/>
        <end position="135"/>
    </location>
</feature>
<sequence length="152" mass="17006">MNINPNANPSVMQATIQGNSLEKVGLDLQQRNEQTSQNRQTQGKGVQTGHKDIERQKGQNKDANPQGGTGRTQPDNIRATMEYQFPRISNNFARYDSNLQRGKNVDNQISKNVVQTSVQPLNNQQQSRAQNSKQDVTPEPAPLLLCNHSRLD</sequence>
<protein>
    <submittedName>
        <fullName evidence="2">Uncharacterized protein</fullName>
    </submittedName>
</protein>
<comment type="caution">
    <text evidence="2">The sequence shown here is derived from an EMBL/GenBank/DDBJ whole genome shotgun (WGS) entry which is preliminary data.</text>
</comment>
<proteinExistence type="predicted"/>
<dbReference type="Proteomes" id="UP000824120">
    <property type="component" value="Chromosome 10"/>
</dbReference>
<organism evidence="2 3">
    <name type="scientific">Solanum commersonii</name>
    <name type="common">Commerson's wild potato</name>
    <name type="synonym">Commerson's nightshade</name>
    <dbReference type="NCBI Taxonomy" id="4109"/>
    <lineage>
        <taxon>Eukaryota</taxon>
        <taxon>Viridiplantae</taxon>
        <taxon>Streptophyta</taxon>
        <taxon>Embryophyta</taxon>
        <taxon>Tracheophyta</taxon>
        <taxon>Spermatophyta</taxon>
        <taxon>Magnoliopsida</taxon>
        <taxon>eudicotyledons</taxon>
        <taxon>Gunneridae</taxon>
        <taxon>Pentapetalae</taxon>
        <taxon>asterids</taxon>
        <taxon>lamiids</taxon>
        <taxon>Solanales</taxon>
        <taxon>Solanaceae</taxon>
        <taxon>Solanoideae</taxon>
        <taxon>Solaneae</taxon>
        <taxon>Solanum</taxon>
    </lineage>
</organism>
<dbReference type="AlphaFoldDB" id="A0A9J5WYK7"/>
<accession>A0A9J5WYK7</accession>
<name>A0A9J5WYK7_SOLCO</name>
<evidence type="ECO:0000256" key="1">
    <source>
        <dbReference type="SAM" id="MobiDB-lite"/>
    </source>
</evidence>
<keyword evidence="3" id="KW-1185">Reference proteome</keyword>
<evidence type="ECO:0000313" key="3">
    <source>
        <dbReference type="Proteomes" id="UP000824120"/>
    </source>
</evidence>
<evidence type="ECO:0000313" key="2">
    <source>
        <dbReference type="EMBL" id="KAG5580333.1"/>
    </source>
</evidence>
<reference evidence="2 3" key="1">
    <citation type="submission" date="2020-09" db="EMBL/GenBank/DDBJ databases">
        <title>De no assembly of potato wild relative species, Solanum commersonii.</title>
        <authorList>
            <person name="Cho K."/>
        </authorList>
    </citation>
    <scope>NUCLEOTIDE SEQUENCE [LARGE SCALE GENOMIC DNA]</scope>
    <source>
        <strain evidence="2">LZ3.2</strain>
        <tissue evidence="2">Leaf</tissue>
    </source>
</reference>